<keyword evidence="1" id="KW-0732">Signal</keyword>
<dbReference type="Pfam" id="PF11005">
    <property type="entry name" value="DUF2844"/>
    <property type="match status" value="1"/>
</dbReference>
<proteinExistence type="predicted"/>
<evidence type="ECO:0000313" key="2">
    <source>
        <dbReference type="EMBL" id="MFM0236902.1"/>
    </source>
</evidence>
<dbReference type="RefSeq" id="WP_408262212.1">
    <property type="nucleotide sequence ID" value="NZ_JAQQCK010000005.1"/>
</dbReference>
<dbReference type="Proteomes" id="UP001629274">
    <property type="component" value="Unassembled WGS sequence"/>
</dbReference>
<feature type="signal peptide" evidence="1">
    <location>
        <begin position="1"/>
        <end position="23"/>
    </location>
</feature>
<reference evidence="2 3" key="1">
    <citation type="journal article" date="2024" name="Chem. Sci.">
        <title>Discovery of megapolipeptins by genome mining of a Burkholderiales bacteria collection.</title>
        <authorList>
            <person name="Paulo B.S."/>
            <person name="Recchia M.J.J."/>
            <person name="Lee S."/>
            <person name="Fergusson C.H."/>
            <person name="Romanowski S.B."/>
            <person name="Hernandez A."/>
            <person name="Krull N."/>
            <person name="Liu D.Y."/>
            <person name="Cavanagh H."/>
            <person name="Bos A."/>
            <person name="Gray C.A."/>
            <person name="Murphy B.T."/>
            <person name="Linington R.G."/>
            <person name="Eustaquio A.S."/>
        </authorList>
    </citation>
    <scope>NUCLEOTIDE SEQUENCE [LARGE SCALE GENOMIC DNA]</scope>
    <source>
        <strain evidence="2 3">RL17-351-BIE-A</strain>
    </source>
</reference>
<comment type="caution">
    <text evidence="2">The sequence shown here is derived from an EMBL/GenBank/DDBJ whole genome shotgun (WGS) entry which is preliminary data.</text>
</comment>
<organism evidence="2 3">
    <name type="scientific">Paraburkholderia phytofirmans</name>
    <dbReference type="NCBI Taxonomy" id="261302"/>
    <lineage>
        <taxon>Bacteria</taxon>
        <taxon>Pseudomonadati</taxon>
        <taxon>Pseudomonadota</taxon>
        <taxon>Betaproteobacteria</taxon>
        <taxon>Burkholderiales</taxon>
        <taxon>Burkholderiaceae</taxon>
        <taxon>Paraburkholderia</taxon>
    </lineage>
</organism>
<feature type="chain" id="PRO_5046560282" evidence="1">
    <location>
        <begin position="24"/>
        <end position="149"/>
    </location>
</feature>
<accession>A0ABW9BAC3</accession>
<evidence type="ECO:0000256" key="1">
    <source>
        <dbReference type="SAM" id="SignalP"/>
    </source>
</evidence>
<sequence>MLYSRIARAMLGASCALSLAAHATLGQNVSTVDGDQSRLRAVTHTATTQSAYSVHLMTLPSGTLVREYVARNGIVFGVAWEGPTLPDLKSMLGTSFDAYVAATTTRRGTPLAVSNSDLVVYSGGHLRAFSGHAYLPQTVPAGVDAGVIQ</sequence>
<dbReference type="EMBL" id="JAQQDR010000001">
    <property type="protein sequence ID" value="MFM0236902.1"/>
    <property type="molecule type" value="Genomic_DNA"/>
</dbReference>
<keyword evidence="3" id="KW-1185">Reference proteome</keyword>
<gene>
    <name evidence="2" type="ORF">PQR03_02025</name>
</gene>
<protein>
    <submittedName>
        <fullName evidence="2">DUF2844 domain-containing protein</fullName>
    </submittedName>
</protein>
<name>A0ABW9BAC3_9BURK</name>
<dbReference type="InterPro" id="IPR021267">
    <property type="entry name" value="DUF2844"/>
</dbReference>
<evidence type="ECO:0000313" key="3">
    <source>
        <dbReference type="Proteomes" id="UP001629274"/>
    </source>
</evidence>